<protein>
    <submittedName>
        <fullName evidence="1">Uncharacterized protein</fullName>
    </submittedName>
</protein>
<proteinExistence type="predicted"/>
<dbReference type="PANTHER" id="PTHR36615">
    <property type="entry name" value="PROTEIN, PUTATIVE-RELATED"/>
    <property type="match status" value="1"/>
</dbReference>
<name>A0A2N9I8U8_FAGSY</name>
<dbReference type="PANTHER" id="PTHR36615:SF7">
    <property type="entry name" value="PROTEIN, PUTATIVE-RELATED"/>
    <property type="match status" value="1"/>
</dbReference>
<dbReference type="EMBL" id="OIVN01005035">
    <property type="protein sequence ID" value="SPD20554.1"/>
    <property type="molecule type" value="Genomic_DNA"/>
</dbReference>
<accession>A0A2N9I8U8</accession>
<organism evidence="1">
    <name type="scientific">Fagus sylvatica</name>
    <name type="common">Beechnut</name>
    <dbReference type="NCBI Taxonomy" id="28930"/>
    <lineage>
        <taxon>Eukaryota</taxon>
        <taxon>Viridiplantae</taxon>
        <taxon>Streptophyta</taxon>
        <taxon>Embryophyta</taxon>
        <taxon>Tracheophyta</taxon>
        <taxon>Spermatophyta</taxon>
        <taxon>Magnoliopsida</taxon>
        <taxon>eudicotyledons</taxon>
        <taxon>Gunneridae</taxon>
        <taxon>Pentapetalae</taxon>
        <taxon>rosids</taxon>
        <taxon>fabids</taxon>
        <taxon>Fagales</taxon>
        <taxon>Fagaceae</taxon>
        <taxon>Fagus</taxon>
    </lineage>
</organism>
<gene>
    <name evidence="1" type="ORF">FSB_LOCUS48436</name>
</gene>
<evidence type="ECO:0000313" key="1">
    <source>
        <dbReference type="EMBL" id="SPD20554.1"/>
    </source>
</evidence>
<sequence length="61" mass="6385">MAGARSSTMINGARFSSRFSGRPIPKRGQVKLAIVVILAHSVASIFSLNNPCGGGAQFSHQ</sequence>
<reference evidence="1" key="1">
    <citation type="submission" date="2018-02" db="EMBL/GenBank/DDBJ databases">
        <authorList>
            <person name="Cohen D.B."/>
            <person name="Kent A.D."/>
        </authorList>
    </citation>
    <scope>NUCLEOTIDE SEQUENCE</scope>
</reference>
<dbReference type="AlphaFoldDB" id="A0A2N9I8U8"/>